<sequence length="358" mass="39655">MSTLPSTSTDPPPQEPTRKFPAPCWTQQETVSLINAYRDKWYSLRRRNLRSVDWDAVSTAVAAKCPGQTPSKSSAQCRHKMEKLRKRYRTEKQRSLSFPNRFFSSSWIFFDLMDALETGSSLCGGLEQDPTAQKGNSSKFGSLEERENQFCKTNEGLKGKNSSVNRDSEVDVLAGGSFGKIPHLPVKLFKFKNYGSSLDCDSNMADHDDDDDGGDELCGRTGFRVETPYDGYGGHDSKSFHGKTSKINGNFGPGFLNKTGGVAAKRGLMDSAAVMEMVAAIKTVADEFVKMEKRKIDMVREIEEMKMEMEMKRSRMILDSQQLIVNAFVDGFLGKKRQQKAAAAAAAAAAVADAELEE</sequence>
<dbReference type="SMART" id="SM00595">
    <property type="entry name" value="MADF"/>
    <property type="match status" value="1"/>
</dbReference>
<feature type="region of interest" description="Disordered" evidence="1">
    <location>
        <begin position="1"/>
        <end position="22"/>
    </location>
</feature>
<comment type="caution">
    <text evidence="3">The sequence shown here is derived from an EMBL/GenBank/DDBJ whole genome shotgun (WGS) entry which is preliminary data.</text>
</comment>
<keyword evidence="4" id="KW-1185">Reference proteome</keyword>
<protein>
    <recommendedName>
        <fullName evidence="2">Myb/SANT-like DNA-binding domain-containing protein</fullName>
    </recommendedName>
</protein>
<reference evidence="3" key="1">
    <citation type="submission" date="2023-05" db="EMBL/GenBank/DDBJ databases">
        <title>Nepenthes gracilis genome sequencing.</title>
        <authorList>
            <person name="Fukushima K."/>
        </authorList>
    </citation>
    <scope>NUCLEOTIDE SEQUENCE</scope>
    <source>
        <strain evidence="3">SING2019-196</strain>
    </source>
</reference>
<dbReference type="InterPro" id="IPR044823">
    <property type="entry name" value="ASIL1/2-like"/>
</dbReference>
<evidence type="ECO:0000313" key="4">
    <source>
        <dbReference type="Proteomes" id="UP001279734"/>
    </source>
</evidence>
<dbReference type="PANTHER" id="PTHR31307">
    <property type="entry name" value="TRIHELIX TRANSCRIPTION FACTOR ASIL2"/>
    <property type="match status" value="1"/>
</dbReference>
<dbReference type="Pfam" id="PF13837">
    <property type="entry name" value="Myb_DNA-bind_4"/>
    <property type="match status" value="1"/>
</dbReference>
<name>A0AAD3TH29_NEPGR</name>
<feature type="domain" description="Myb/SANT-like DNA-binding" evidence="2">
    <location>
        <begin position="23"/>
        <end position="116"/>
    </location>
</feature>
<organism evidence="3 4">
    <name type="scientific">Nepenthes gracilis</name>
    <name type="common">Slender pitcher plant</name>
    <dbReference type="NCBI Taxonomy" id="150966"/>
    <lineage>
        <taxon>Eukaryota</taxon>
        <taxon>Viridiplantae</taxon>
        <taxon>Streptophyta</taxon>
        <taxon>Embryophyta</taxon>
        <taxon>Tracheophyta</taxon>
        <taxon>Spermatophyta</taxon>
        <taxon>Magnoliopsida</taxon>
        <taxon>eudicotyledons</taxon>
        <taxon>Gunneridae</taxon>
        <taxon>Pentapetalae</taxon>
        <taxon>Caryophyllales</taxon>
        <taxon>Nepenthaceae</taxon>
        <taxon>Nepenthes</taxon>
    </lineage>
</organism>
<dbReference type="PANTHER" id="PTHR31307:SF43">
    <property type="entry name" value="TRIHELIX TRANSCRIPTION FACTOR ASIL2-LIKE"/>
    <property type="match status" value="1"/>
</dbReference>
<accession>A0AAD3TH29</accession>
<evidence type="ECO:0000256" key="1">
    <source>
        <dbReference type="SAM" id="MobiDB-lite"/>
    </source>
</evidence>
<proteinExistence type="predicted"/>
<dbReference type="Proteomes" id="UP001279734">
    <property type="component" value="Unassembled WGS sequence"/>
</dbReference>
<gene>
    <name evidence="3" type="ORF">Nepgr_031623</name>
</gene>
<dbReference type="AlphaFoldDB" id="A0AAD3TH29"/>
<dbReference type="Gene3D" id="1.10.10.60">
    <property type="entry name" value="Homeodomain-like"/>
    <property type="match status" value="1"/>
</dbReference>
<dbReference type="EMBL" id="BSYO01000037">
    <property type="protein sequence ID" value="GMH29780.1"/>
    <property type="molecule type" value="Genomic_DNA"/>
</dbReference>
<evidence type="ECO:0000259" key="2">
    <source>
        <dbReference type="Pfam" id="PF13837"/>
    </source>
</evidence>
<dbReference type="InterPro" id="IPR044822">
    <property type="entry name" value="Myb_DNA-bind_4"/>
</dbReference>
<evidence type="ECO:0000313" key="3">
    <source>
        <dbReference type="EMBL" id="GMH29780.1"/>
    </source>
</evidence>